<evidence type="ECO:0000256" key="6">
    <source>
        <dbReference type="PIRSR" id="PIRSR000025-1"/>
    </source>
</evidence>
<keyword evidence="5 7" id="KW-0408">Iron</keyword>
<gene>
    <name evidence="10" type="primary">cccB</name>
    <name evidence="10" type="ORF">GCM10010918_40840</name>
</gene>
<dbReference type="PANTHER" id="PTHR37823">
    <property type="entry name" value="CYTOCHROME C-553-LIKE"/>
    <property type="match status" value="1"/>
</dbReference>
<reference evidence="10 11" key="1">
    <citation type="journal article" date="2014" name="Int. J. Syst. Evol. Microbiol.">
        <title>Complete genome sequence of Corynebacterium casei LMG S-19264T (=DSM 44701T), isolated from a smear-ripened cheese.</title>
        <authorList>
            <consortium name="US DOE Joint Genome Institute (JGI-PGF)"/>
            <person name="Walter F."/>
            <person name="Albersmeier A."/>
            <person name="Kalinowski J."/>
            <person name="Ruckert C."/>
        </authorList>
    </citation>
    <scope>NUCLEOTIDE SEQUENCE [LARGE SCALE GENOMIC DNA]</scope>
    <source>
        <strain evidence="10 11">CGMCC 1.15286</strain>
    </source>
</reference>
<dbReference type="InterPro" id="IPR008168">
    <property type="entry name" value="Cyt_C_IC"/>
</dbReference>
<dbReference type="InterPro" id="IPR036909">
    <property type="entry name" value="Cyt_c-like_dom_sf"/>
</dbReference>
<keyword evidence="3 7" id="KW-0479">Metal-binding</keyword>
<dbReference type="EMBL" id="BMHY01000009">
    <property type="protein sequence ID" value="GGG79589.1"/>
    <property type="molecule type" value="Genomic_DNA"/>
</dbReference>
<dbReference type="GO" id="GO:0009055">
    <property type="term" value="F:electron transfer activity"/>
    <property type="evidence" value="ECO:0007669"/>
    <property type="project" value="InterPro"/>
</dbReference>
<dbReference type="PIRSF" id="PIRSF000025">
    <property type="entry name" value="Cytc_Bsub_c550"/>
    <property type="match status" value="1"/>
</dbReference>
<feature type="binding site" description="axial binding residue" evidence="7">
    <location>
        <position position="58"/>
    </location>
    <ligand>
        <name>heme c</name>
        <dbReference type="ChEBI" id="CHEBI:61717"/>
    </ligand>
    <ligandPart>
        <name>Fe</name>
        <dbReference type="ChEBI" id="CHEBI:18248"/>
    </ligandPart>
</feature>
<evidence type="ECO:0000256" key="3">
    <source>
        <dbReference type="ARBA" id="ARBA00022723"/>
    </source>
</evidence>
<dbReference type="GO" id="GO:0005506">
    <property type="term" value="F:iron ion binding"/>
    <property type="evidence" value="ECO:0007669"/>
    <property type="project" value="InterPro"/>
</dbReference>
<comment type="caution">
    <text evidence="10">The sequence shown here is derived from an EMBL/GenBank/DDBJ whole genome shotgun (WGS) entry which is preliminary data.</text>
</comment>
<feature type="binding site" description="axial binding residue" evidence="7">
    <location>
        <position position="94"/>
    </location>
    <ligand>
        <name>heme c</name>
        <dbReference type="ChEBI" id="CHEBI:61717"/>
    </ligand>
    <ligandPart>
        <name>Fe</name>
        <dbReference type="ChEBI" id="CHEBI:18248"/>
    </ligandPart>
</feature>
<keyword evidence="8" id="KW-0732">Signal</keyword>
<accession>A0A917HHR3</accession>
<dbReference type="InterPro" id="IPR051811">
    <property type="entry name" value="Cytochrome_c550/c551-like"/>
</dbReference>
<dbReference type="PANTHER" id="PTHR37823:SF4">
    <property type="entry name" value="MENAQUINOL-CYTOCHROME C REDUCTASE CYTOCHROME B_C SUBUNIT"/>
    <property type="match status" value="1"/>
</dbReference>
<keyword evidence="2 6" id="KW-0349">Heme</keyword>
<dbReference type="PROSITE" id="PS51007">
    <property type="entry name" value="CYTC"/>
    <property type="match status" value="1"/>
</dbReference>
<keyword evidence="11" id="KW-1185">Reference proteome</keyword>
<keyword evidence="4" id="KW-0249">Electron transport</keyword>
<organism evidence="10 11">
    <name type="scientific">Paenibacillus radicis</name>
    <name type="common">ex Gao et al. 2016</name>
    <dbReference type="NCBI Taxonomy" id="1737354"/>
    <lineage>
        <taxon>Bacteria</taxon>
        <taxon>Bacillati</taxon>
        <taxon>Bacillota</taxon>
        <taxon>Bacilli</taxon>
        <taxon>Bacillales</taxon>
        <taxon>Paenibacillaceae</taxon>
        <taxon>Paenibacillus</taxon>
    </lineage>
</organism>
<evidence type="ECO:0000256" key="5">
    <source>
        <dbReference type="ARBA" id="ARBA00023004"/>
    </source>
</evidence>
<evidence type="ECO:0000256" key="2">
    <source>
        <dbReference type="ARBA" id="ARBA00022617"/>
    </source>
</evidence>
<evidence type="ECO:0000256" key="4">
    <source>
        <dbReference type="ARBA" id="ARBA00022982"/>
    </source>
</evidence>
<dbReference type="SUPFAM" id="SSF46626">
    <property type="entry name" value="Cytochrome c"/>
    <property type="match status" value="1"/>
</dbReference>
<evidence type="ECO:0000313" key="11">
    <source>
        <dbReference type="Proteomes" id="UP000600247"/>
    </source>
</evidence>
<evidence type="ECO:0000256" key="7">
    <source>
        <dbReference type="PIRSR" id="PIRSR000025-2"/>
    </source>
</evidence>
<evidence type="ECO:0000313" key="10">
    <source>
        <dbReference type="EMBL" id="GGG79589.1"/>
    </source>
</evidence>
<dbReference type="PROSITE" id="PS51257">
    <property type="entry name" value="PROKAR_LIPOPROTEIN"/>
    <property type="match status" value="1"/>
</dbReference>
<feature type="signal peptide" evidence="8">
    <location>
        <begin position="1"/>
        <end position="30"/>
    </location>
</feature>
<dbReference type="Gene3D" id="1.10.760.10">
    <property type="entry name" value="Cytochrome c-like domain"/>
    <property type="match status" value="1"/>
</dbReference>
<evidence type="ECO:0000256" key="8">
    <source>
        <dbReference type="SAM" id="SignalP"/>
    </source>
</evidence>
<evidence type="ECO:0000256" key="1">
    <source>
        <dbReference type="ARBA" id="ARBA00022448"/>
    </source>
</evidence>
<dbReference type="GO" id="GO:0016020">
    <property type="term" value="C:membrane"/>
    <property type="evidence" value="ECO:0007669"/>
    <property type="project" value="InterPro"/>
</dbReference>
<feature type="binding site" description="covalent" evidence="6">
    <location>
        <position position="54"/>
    </location>
    <ligand>
        <name>heme c</name>
        <dbReference type="ChEBI" id="CHEBI:61717"/>
    </ligand>
</feature>
<comment type="PTM">
    <text evidence="6">Binds 1 heme c group covalently per subunit.</text>
</comment>
<evidence type="ECO:0000259" key="9">
    <source>
        <dbReference type="PROSITE" id="PS51007"/>
    </source>
</evidence>
<dbReference type="InterPro" id="IPR009056">
    <property type="entry name" value="Cyt_c-like_dom"/>
</dbReference>
<feature type="domain" description="Cytochrome c" evidence="9">
    <location>
        <begin position="41"/>
        <end position="117"/>
    </location>
</feature>
<dbReference type="GO" id="GO:0020037">
    <property type="term" value="F:heme binding"/>
    <property type="evidence" value="ECO:0007669"/>
    <property type="project" value="InterPro"/>
</dbReference>
<proteinExistence type="predicted"/>
<dbReference type="Pfam" id="PF13442">
    <property type="entry name" value="Cytochrome_CBB3"/>
    <property type="match status" value="1"/>
</dbReference>
<keyword evidence="1" id="KW-0813">Transport</keyword>
<dbReference type="AlphaFoldDB" id="A0A917HHR3"/>
<dbReference type="InterPro" id="IPR012218">
    <property type="entry name" value="Cyt_c_BACSU-c550-type"/>
</dbReference>
<name>A0A917HHR3_9BACL</name>
<dbReference type="Proteomes" id="UP000600247">
    <property type="component" value="Unassembled WGS sequence"/>
</dbReference>
<protein>
    <submittedName>
        <fullName evidence="10">Cytochrome c-551</fullName>
    </submittedName>
</protein>
<feature type="chain" id="PRO_5038754617" evidence="8">
    <location>
        <begin position="31"/>
        <end position="117"/>
    </location>
</feature>
<dbReference type="PRINTS" id="PR00605">
    <property type="entry name" value="CYTCHROMECIC"/>
</dbReference>
<sequence length="117" mass="12614">MDMYKGYVVMLCAFLFIAVLSACGSEAAVAHDEADDQLHMTNNDTAETLYKNQCLSCHGVELEGGRSGPGLQHIGSTMTEEQIAAIIANGKGGMPAFGRRLSESEIQSLAKWLSEHH</sequence>
<feature type="binding site" description="covalent" evidence="6">
    <location>
        <position position="57"/>
    </location>
    <ligand>
        <name>heme c</name>
        <dbReference type="ChEBI" id="CHEBI:61717"/>
    </ligand>
</feature>